<feature type="transmembrane region" description="Helical" evidence="6">
    <location>
        <begin position="183"/>
        <end position="201"/>
    </location>
</feature>
<dbReference type="EMBL" id="CP067421">
    <property type="protein sequence ID" value="QQP93361.1"/>
    <property type="molecule type" value="Genomic_DNA"/>
</dbReference>
<evidence type="ECO:0000259" key="7">
    <source>
        <dbReference type="Pfam" id="PF01545"/>
    </source>
</evidence>
<evidence type="ECO:0000256" key="1">
    <source>
        <dbReference type="ARBA" id="ARBA00004141"/>
    </source>
</evidence>
<evidence type="ECO:0000256" key="2">
    <source>
        <dbReference type="ARBA" id="ARBA00022448"/>
    </source>
</evidence>
<dbReference type="InterPro" id="IPR058533">
    <property type="entry name" value="Cation_efflux_TM"/>
</dbReference>
<feature type="transmembrane region" description="Helical" evidence="6">
    <location>
        <begin position="152"/>
        <end position="171"/>
    </location>
</feature>
<keyword evidence="3 6" id="KW-0812">Transmembrane</keyword>
<dbReference type="SUPFAM" id="SSF161111">
    <property type="entry name" value="Cation efflux protein transmembrane domain-like"/>
    <property type="match status" value="1"/>
</dbReference>
<protein>
    <submittedName>
        <fullName evidence="8">Cation transporter</fullName>
    </submittedName>
</protein>
<evidence type="ECO:0000256" key="3">
    <source>
        <dbReference type="ARBA" id="ARBA00022692"/>
    </source>
</evidence>
<reference evidence="8" key="1">
    <citation type="submission" date="2021-02" db="EMBL/GenBank/DDBJ databases">
        <title>Skermanella TT6 skin isolate.</title>
        <authorList>
            <person name="Lee K."/>
            <person name="Ganzorig M."/>
        </authorList>
    </citation>
    <scope>NUCLEOTIDE SEQUENCE</scope>
    <source>
        <strain evidence="8">TT6</strain>
    </source>
</reference>
<keyword evidence="4 6" id="KW-1133">Transmembrane helix</keyword>
<evidence type="ECO:0000313" key="8">
    <source>
        <dbReference type="EMBL" id="QQP93361.1"/>
    </source>
</evidence>
<sequence length="302" mass="32767">MPAADAEQKVLRRSILVTVLIGAAGVLFGILSGSLSIIFDGMFSAVDASMTALALMVTRLIARDKSERFQLGFWHLEPMALALNSALLILLAFYAFVNAVGLLLAGGRDLSFDWAIVYAAVVAAACFAMFFAGRRANRAIGSEFVALDLKGWLMSGTITLALLVAFIAAAMLRGTRFEALAPYVDPAILALLALIILPVPVRTVRQAISEILLAAPGNLDSSVRAVAEATVEKYGFEGYETYVAKVGRSRFIEIHLIVPQTFRIDSIRRLDEIREEIGAAIGGSERDRWLTIAFVGDRRWSI</sequence>
<proteinExistence type="predicted"/>
<dbReference type="PANTHER" id="PTHR43840">
    <property type="entry name" value="MITOCHONDRIAL METAL TRANSPORTER 1-RELATED"/>
    <property type="match status" value="1"/>
</dbReference>
<geneLocation type="plasmid" evidence="8 9">
    <name>pTT6-1</name>
</geneLocation>
<comment type="subcellular location">
    <subcellularLocation>
        <location evidence="1">Membrane</location>
        <topology evidence="1">Multi-pass membrane protein</topology>
    </subcellularLocation>
</comment>
<feature type="transmembrane region" description="Helical" evidence="6">
    <location>
        <begin position="112"/>
        <end position="132"/>
    </location>
</feature>
<dbReference type="PANTHER" id="PTHR43840:SF15">
    <property type="entry name" value="MITOCHONDRIAL METAL TRANSPORTER 1-RELATED"/>
    <property type="match status" value="1"/>
</dbReference>
<dbReference type="Proteomes" id="UP000595197">
    <property type="component" value="Plasmid pTT6-1"/>
</dbReference>
<organism evidence="8 9">
    <name type="scientific">Skermanella cutis</name>
    <dbReference type="NCBI Taxonomy" id="2775420"/>
    <lineage>
        <taxon>Bacteria</taxon>
        <taxon>Pseudomonadati</taxon>
        <taxon>Pseudomonadota</taxon>
        <taxon>Alphaproteobacteria</taxon>
        <taxon>Rhodospirillales</taxon>
        <taxon>Azospirillaceae</taxon>
        <taxon>Skermanella</taxon>
    </lineage>
</organism>
<gene>
    <name evidence="8" type="ORF">IGS68_31360</name>
</gene>
<keyword evidence="8" id="KW-0614">Plasmid</keyword>
<dbReference type="Gene3D" id="1.20.1510.10">
    <property type="entry name" value="Cation efflux protein transmembrane domain"/>
    <property type="match status" value="1"/>
</dbReference>
<evidence type="ECO:0000256" key="6">
    <source>
        <dbReference type="SAM" id="Phobius"/>
    </source>
</evidence>
<evidence type="ECO:0000256" key="5">
    <source>
        <dbReference type="ARBA" id="ARBA00023136"/>
    </source>
</evidence>
<feature type="transmembrane region" description="Helical" evidence="6">
    <location>
        <begin position="45"/>
        <end position="62"/>
    </location>
</feature>
<accession>A0ABX7BID1</accession>
<keyword evidence="5 6" id="KW-0472">Membrane</keyword>
<evidence type="ECO:0000313" key="9">
    <source>
        <dbReference type="Proteomes" id="UP000595197"/>
    </source>
</evidence>
<dbReference type="InterPro" id="IPR050291">
    <property type="entry name" value="CDF_Transporter"/>
</dbReference>
<evidence type="ECO:0000256" key="4">
    <source>
        <dbReference type="ARBA" id="ARBA00022989"/>
    </source>
</evidence>
<keyword evidence="9" id="KW-1185">Reference proteome</keyword>
<dbReference type="Pfam" id="PF01545">
    <property type="entry name" value="Cation_efflux"/>
    <property type="match status" value="1"/>
</dbReference>
<feature type="transmembrane region" description="Helical" evidence="6">
    <location>
        <begin position="83"/>
        <end position="106"/>
    </location>
</feature>
<name>A0ABX7BID1_9PROT</name>
<feature type="domain" description="Cation efflux protein transmembrane" evidence="7">
    <location>
        <begin position="13"/>
        <end position="212"/>
    </location>
</feature>
<feature type="transmembrane region" description="Helical" evidence="6">
    <location>
        <begin position="15"/>
        <end position="39"/>
    </location>
</feature>
<dbReference type="InterPro" id="IPR027469">
    <property type="entry name" value="Cation_efflux_TMD_sf"/>
</dbReference>
<keyword evidence="2" id="KW-0813">Transport</keyword>